<evidence type="ECO:0000313" key="3">
    <source>
        <dbReference type="Proteomes" id="UP000051952"/>
    </source>
</evidence>
<keyword evidence="1" id="KW-0472">Membrane</keyword>
<feature type="non-terminal residue" evidence="2">
    <location>
        <position position="264"/>
    </location>
</feature>
<keyword evidence="1" id="KW-1133">Transmembrane helix</keyword>
<sequence>MQEEETTFMKLSQPTIRRSCLKWIIVGLLLYLALHVTALARSVGDWDRQERQLTQFHLDAEAPFPTDSLTDNLQGYNAREEASMFAPGSQQGIAIVRAISLSVTRANHRTAITPELALSTNSECIPDAMTTVHSRLNKIILSSAAEVVFESTDGEDACTTNSVEKRLMIPTDSLELFCEEIRQLVSSNTTPASAGTSNLLTAATAKPLSSVQHPVVILRDSSEVWELPNVNAADSASEMSVAFKTQQLRLGRYRALYDNAANMS</sequence>
<dbReference type="AlphaFoldDB" id="A0A0S4IV89"/>
<evidence type="ECO:0000313" key="2">
    <source>
        <dbReference type="EMBL" id="CUG02909.1"/>
    </source>
</evidence>
<accession>A0A0S4IV89</accession>
<gene>
    <name evidence="2" type="ORF">BSAL_69945</name>
</gene>
<keyword evidence="3" id="KW-1185">Reference proteome</keyword>
<feature type="transmembrane region" description="Helical" evidence="1">
    <location>
        <begin position="20"/>
        <end position="40"/>
    </location>
</feature>
<reference evidence="3" key="1">
    <citation type="submission" date="2015-09" db="EMBL/GenBank/DDBJ databases">
        <authorList>
            <consortium name="Pathogen Informatics"/>
        </authorList>
    </citation>
    <scope>NUCLEOTIDE SEQUENCE [LARGE SCALE GENOMIC DNA]</scope>
    <source>
        <strain evidence="3">Lake Konstanz</strain>
    </source>
</reference>
<evidence type="ECO:0000256" key="1">
    <source>
        <dbReference type="SAM" id="Phobius"/>
    </source>
</evidence>
<dbReference type="Proteomes" id="UP000051952">
    <property type="component" value="Unassembled WGS sequence"/>
</dbReference>
<keyword evidence="1 2" id="KW-0812">Transmembrane</keyword>
<proteinExistence type="predicted"/>
<organism evidence="2 3">
    <name type="scientific">Bodo saltans</name>
    <name type="common">Flagellated protozoan</name>
    <dbReference type="NCBI Taxonomy" id="75058"/>
    <lineage>
        <taxon>Eukaryota</taxon>
        <taxon>Discoba</taxon>
        <taxon>Euglenozoa</taxon>
        <taxon>Kinetoplastea</taxon>
        <taxon>Metakinetoplastina</taxon>
        <taxon>Eubodonida</taxon>
        <taxon>Bodonidae</taxon>
        <taxon>Bodo</taxon>
    </lineage>
</organism>
<dbReference type="EMBL" id="CYKH01000502">
    <property type="protein sequence ID" value="CUG02909.1"/>
    <property type="molecule type" value="Genomic_DNA"/>
</dbReference>
<protein>
    <submittedName>
        <fullName evidence="2">Transmembrane protein, putative</fullName>
    </submittedName>
</protein>
<dbReference type="VEuPathDB" id="TriTrypDB:BSAL_69945"/>
<name>A0A0S4IV89_BODSA</name>